<evidence type="ECO:0000256" key="5">
    <source>
        <dbReference type="ARBA" id="ARBA00022989"/>
    </source>
</evidence>
<evidence type="ECO:0000256" key="2">
    <source>
        <dbReference type="ARBA" id="ARBA00022448"/>
    </source>
</evidence>
<organism evidence="9 10">
    <name type="scientific">Streptomyces lonegramiae</name>
    <dbReference type="NCBI Taxonomy" id="3075524"/>
    <lineage>
        <taxon>Bacteria</taxon>
        <taxon>Bacillati</taxon>
        <taxon>Actinomycetota</taxon>
        <taxon>Actinomycetes</taxon>
        <taxon>Kitasatosporales</taxon>
        <taxon>Streptomycetaceae</taxon>
        <taxon>Streptomyces</taxon>
    </lineage>
</organism>
<dbReference type="RefSeq" id="WP_311727943.1">
    <property type="nucleotide sequence ID" value="NZ_JAVRFD010000019.1"/>
</dbReference>
<feature type="transmembrane region" description="Helical" evidence="7">
    <location>
        <begin position="144"/>
        <end position="165"/>
    </location>
</feature>
<comment type="caution">
    <text evidence="9">The sequence shown here is derived from an EMBL/GenBank/DDBJ whole genome shotgun (WGS) entry which is preliminary data.</text>
</comment>
<feature type="domain" description="ABC transmembrane type-1" evidence="8">
    <location>
        <begin position="74"/>
        <end position="266"/>
    </location>
</feature>
<gene>
    <name evidence="9" type="ORF">RND15_32670</name>
</gene>
<dbReference type="InterPro" id="IPR050901">
    <property type="entry name" value="BP-dep_ABC_trans_perm"/>
</dbReference>
<dbReference type="SUPFAM" id="SSF161098">
    <property type="entry name" value="MetI-like"/>
    <property type="match status" value="1"/>
</dbReference>
<evidence type="ECO:0000256" key="6">
    <source>
        <dbReference type="ARBA" id="ARBA00023136"/>
    </source>
</evidence>
<feature type="transmembrane region" description="Helical" evidence="7">
    <location>
        <begin position="186"/>
        <end position="211"/>
    </location>
</feature>
<evidence type="ECO:0000256" key="7">
    <source>
        <dbReference type="RuleBase" id="RU363032"/>
    </source>
</evidence>
<dbReference type="Gene3D" id="1.10.3720.10">
    <property type="entry name" value="MetI-like"/>
    <property type="match status" value="1"/>
</dbReference>
<evidence type="ECO:0000259" key="8">
    <source>
        <dbReference type="PROSITE" id="PS50928"/>
    </source>
</evidence>
<keyword evidence="5 7" id="KW-1133">Transmembrane helix</keyword>
<evidence type="ECO:0000256" key="3">
    <source>
        <dbReference type="ARBA" id="ARBA00022475"/>
    </source>
</evidence>
<accession>A0ABU2XRG0</accession>
<dbReference type="InterPro" id="IPR035906">
    <property type="entry name" value="MetI-like_sf"/>
</dbReference>
<evidence type="ECO:0000313" key="10">
    <source>
        <dbReference type="Proteomes" id="UP001180754"/>
    </source>
</evidence>
<dbReference type="PANTHER" id="PTHR32243:SF18">
    <property type="entry name" value="INNER MEMBRANE ABC TRANSPORTER PERMEASE PROTEIN YCJP"/>
    <property type="match status" value="1"/>
</dbReference>
<evidence type="ECO:0000256" key="4">
    <source>
        <dbReference type="ARBA" id="ARBA00022692"/>
    </source>
</evidence>
<comment type="subcellular location">
    <subcellularLocation>
        <location evidence="1 7">Cell membrane</location>
        <topology evidence="1 7">Multi-pass membrane protein</topology>
    </subcellularLocation>
</comment>
<keyword evidence="4 7" id="KW-0812">Transmembrane</keyword>
<dbReference type="PANTHER" id="PTHR32243">
    <property type="entry name" value="MALTOSE TRANSPORT SYSTEM PERMEASE-RELATED"/>
    <property type="match status" value="1"/>
</dbReference>
<dbReference type="InterPro" id="IPR000515">
    <property type="entry name" value="MetI-like"/>
</dbReference>
<proteinExistence type="inferred from homology"/>
<dbReference type="EMBL" id="JAVRFD010000019">
    <property type="protein sequence ID" value="MDT0547423.1"/>
    <property type="molecule type" value="Genomic_DNA"/>
</dbReference>
<keyword evidence="3" id="KW-1003">Cell membrane</keyword>
<comment type="similarity">
    <text evidence="7">Belongs to the binding-protein-dependent transport system permease family.</text>
</comment>
<reference evidence="9" key="1">
    <citation type="submission" date="2024-05" db="EMBL/GenBank/DDBJ databases">
        <title>30 novel species of actinomycetes from the DSMZ collection.</title>
        <authorList>
            <person name="Nouioui I."/>
        </authorList>
    </citation>
    <scope>NUCLEOTIDE SEQUENCE</scope>
    <source>
        <strain evidence="9">DSM 41529</strain>
    </source>
</reference>
<feature type="transmembrane region" description="Helical" evidence="7">
    <location>
        <begin position="242"/>
        <end position="266"/>
    </location>
</feature>
<keyword evidence="6 7" id="KW-0472">Membrane</keyword>
<keyword evidence="10" id="KW-1185">Reference proteome</keyword>
<dbReference type="Pfam" id="PF00528">
    <property type="entry name" value="BPD_transp_1"/>
    <property type="match status" value="1"/>
</dbReference>
<dbReference type="PROSITE" id="PS50928">
    <property type="entry name" value="ABC_TM1"/>
    <property type="match status" value="1"/>
</dbReference>
<dbReference type="CDD" id="cd06261">
    <property type="entry name" value="TM_PBP2"/>
    <property type="match status" value="1"/>
</dbReference>
<sequence length="280" mass="30131">MTAARLGPSPFRVFQYVCLAVIVVVADLPLVWIVFTAVKPDTEIVAYPPTLYPHELTFQNFTNLFAISDFGTYLANSAVVSLAATAATVVLGTLAAYSLSRFTLPGLRWVGELSLFAYMVPPILVLVPMAQLVNRLGLANDRTALVVLYTATLLPFALWTLRSYFHGLTVELEEAAMVDGCTRFGAFLRVVVPQALPGIIATAVFTFNAAWSEYLFSATLMTAPENLTLSPGLALLMDQTGVYSWGVLMAAAVIVVLPVVVLFAFVQKFLVGGVGQGAVK</sequence>
<evidence type="ECO:0000313" key="9">
    <source>
        <dbReference type="EMBL" id="MDT0547423.1"/>
    </source>
</evidence>
<dbReference type="Proteomes" id="UP001180754">
    <property type="component" value="Unassembled WGS sequence"/>
</dbReference>
<name>A0ABU2XRG0_9ACTN</name>
<evidence type="ECO:0000256" key="1">
    <source>
        <dbReference type="ARBA" id="ARBA00004651"/>
    </source>
</evidence>
<keyword evidence="2 7" id="KW-0813">Transport</keyword>
<feature type="transmembrane region" description="Helical" evidence="7">
    <location>
        <begin position="109"/>
        <end position="132"/>
    </location>
</feature>
<feature type="transmembrane region" description="Helical" evidence="7">
    <location>
        <begin position="73"/>
        <end position="97"/>
    </location>
</feature>
<feature type="transmembrane region" description="Helical" evidence="7">
    <location>
        <begin position="13"/>
        <end position="35"/>
    </location>
</feature>
<protein>
    <submittedName>
        <fullName evidence="9">Carbohydrate ABC transporter permease</fullName>
    </submittedName>
</protein>